<dbReference type="InterPro" id="IPR018066">
    <property type="entry name" value="Tubby_C_CS"/>
</dbReference>
<dbReference type="PANTHER" id="PTHR16517:SF7">
    <property type="entry name" value="PROTEIN KING TUBBY"/>
    <property type="match status" value="1"/>
</dbReference>
<dbReference type="InterPro" id="IPR000007">
    <property type="entry name" value="Tubby_C"/>
</dbReference>
<dbReference type="OrthoDB" id="8775810at2759"/>
<evidence type="ECO:0000313" key="8">
    <source>
        <dbReference type="Proteomes" id="UP000270296"/>
    </source>
</evidence>
<dbReference type="EMBL" id="UZAM01013052">
    <property type="protein sequence ID" value="VDP25119.1"/>
    <property type="molecule type" value="Genomic_DNA"/>
</dbReference>
<keyword evidence="3" id="KW-0963">Cytoplasm</keyword>
<name>A0A3P8FPJ7_9BILA</name>
<organism evidence="7 8">
    <name type="scientific">Soboliphyme baturini</name>
    <dbReference type="NCBI Taxonomy" id="241478"/>
    <lineage>
        <taxon>Eukaryota</taxon>
        <taxon>Metazoa</taxon>
        <taxon>Ecdysozoa</taxon>
        <taxon>Nematoda</taxon>
        <taxon>Enoplea</taxon>
        <taxon>Dorylaimia</taxon>
        <taxon>Dioctophymatida</taxon>
        <taxon>Dioctophymatoidea</taxon>
        <taxon>Soboliphymatidae</taxon>
        <taxon>Soboliphyme</taxon>
    </lineage>
</organism>
<dbReference type="AlphaFoldDB" id="A0A3P8FPJ7"/>
<keyword evidence="8" id="KW-1185">Reference proteome</keyword>
<evidence type="ECO:0000313" key="7">
    <source>
        <dbReference type="EMBL" id="VDP25119.1"/>
    </source>
</evidence>
<evidence type="ECO:0000256" key="3">
    <source>
        <dbReference type="ARBA" id="ARBA00022490"/>
    </source>
</evidence>
<dbReference type="GO" id="GO:0005929">
    <property type="term" value="C:cilium"/>
    <property type="evidence" value="ECO:0007669"/>
    <property type="project" value="TreeGrafter"/>
</dbReference>
<comment type="subcellular location">
    <subcellularLocation>
        <location evidence="1">Cytoplasm</location>
    </subcellularLocation>
</comment>
<protein>
    <recommendedName>
        <fullName evidence="4">Tubby-like protein</fullName>
    </recommendedName>
</protein>
<proteinExistence type="inferred from homology"/>
<evidence type="ECO:0000256" key="5">
    <source>
        <dbReference type="SAM" id="MobiDB-lite"/>
    </source>
</evidence>
<dbReference type="GO" id="GO:0061512">
    <property type="term" value="P:protein localization to cilium"/>
    <property type="evidence" value="ECO:0007669"/>
    <property type="project" value="TreeGrafter"/>
</dbReference>
<evidence type="ECO:0000259" key="6">
    <source>
        <dbReference type="Pfam" id="PF01167"/>
    </source>
</evidence>
<dbReference type="InterPro" id="IPR025659">
    <property type="entry name" value="Tubby-like_C"/>
</dbReference>
<evidence type="ECO:0000256" key="1">
    <source>
        <dbReference type="ARBA" id="ARBA00004496"/>
    </source>
</evidence>
<dbReference type="Gene3D" id="3.20.90.10">
    <property type="entry name" value="Tubby Protein, Chain A"/>
    <property type="match status" value="1"/>
</dbReference>
<dbReference type="GO" id="GO:0005737">
    <property type="term" value="C:cytoplasm"/>
    <property type="evidence" value="ECO:0007669"/>
    <property type="project" value="UniProtKB-SubCell"/>
</dbReference>
<dbReference type="PROSITE" id="PS01200">
    <property type="entry name" value="TUB_1"/>
    <property type="match status" value="1"/>
</dbReference>
<reference evidence="7 8" key="1">
    <citation type="submission" date="2018-11" db="EMBL/GenBank/DDBJ databases">
        <authorList>
            <consortium name="Pathogen Informatics"/>
        </authorList>
    </citation>
    <scope>NUCLEOTIDE SEQUENCE [LARGE SCALE GENOMIC DNA]</scope>
</reference>
<evidence type="ECO:0000256" key="4">
    <source>
        <dbReference type="RuleBase" id="RU361125"/>
    </source>
</evidence>
<dbReference type="SUPFAM" id="SSF54518">
    <property type="entry name" value="Tubby C-terminal domain-like"/>
    <property type="match status" value="1"/>
</dbReference>
<feature type="region of interest" description="Disordered" evidence="5">
    <location>
        <begin position="40"/>
        <end position="70"/>
    </location>
</feature>
<dbReference type="PANTHER" id="PTHR16517">
    <property type="entry name" value="TUBBY-RELATED"/>
    <property type="match status" value="1"/>
</dbReference>
<evidence type="ECO:0000256" key="2">
    <source>
        <dbReference type="ARBA" id="ARBA00007129"/>
    </source>
</evidence>
<comment type="similarity">
    <text evidence="2 4">Belongs to the TUB family.</text>
</comment>
<feature type="domain" description="Tubby C-terminal" evidence="6">
    <location>
        <begin position="103"/>
        <end position="345"/>
    </location>
</feature>
<dbReference type="PROSITE" id="PS01201">
    <property type="entry name" value="TUB_2"/>
    <property type="match status" value="1"/>
</dbReference>
<dbReference type="PRINTS" id="PR01573">
    <property type="entry name" value="SUPERTUBBY"/>
</dbReference>
<dbReference type="FunFam" id="3.20.90.10:FF:000001">
    <property type="entry name" value="Tubby-like protein"/>
    <property type="match status" value="1"/>
</dbReference>
<dbReference type="Pfam" id="PF01167">
    <property type="entry name" value="Tub"/>
    <property type="match status" value="1"/>
</dbReference>
<sequence length="351" mass="39850">MNVSSFYFFSSGNEFDELVRPVGTSEVEDDLFSGKLQHASCESRDRPSMPYSNLSDTEEESLAPVQPSAAALSTSSRADSQINLCAALNLNQIIENLEEFVFHPAPNDITIKCRITRDKRGIDRNFFPTYFLHLDKDESKRIFLLAGRKRKKSRTSNYLISVDPTDLSRNCVSYMGKLRSNVLGTQFTLYDNGINPHKDVLTDEETRRELAAVIYDTNVLGFKGPRKMTVILPAVHDSSALKRCGFKPLTAHDSIIERWKCGKYDDLIELRNKSPIWNEETQSYILNFHGRVTQASVKNFQIIHENNPDYIIMQFGRISEDVFSMDYSYPICAMQAFGIALSSFDGKLACE</sequence>
<dbReference type="Proteomes" id="UP000270296">
    <property type="component" value="Unassembled WGS sequence"/>
</dbReference>
<accession>A0A3P8FPJ7</accession>
<gene>
    <name evidence="7" type="ORF">SBAD_LOCUS9699</name>
</gene>